<accession>A0ABU2MK90</accession>
<organism evidence="1 2">
    <name type="scientific">Streptomyces litchfieldiae</name>
    <dbReference type="NCBI Taxonomy" id="3075543"/>
    <lineage>
        <taxon>Bacteria</taxon>
        <taxon>Bacillati</taxon>
        <taxon>Actinomycetota</taxon>
        <taxon>Actinomycetes</taxon>
        <taxon>Kitasatosporales</taxon>
        <taxon>Streptomycetaceae</taxon>
        <taxon>Streptomyces</taxon>
    </lineage>
</organism>
<name>A0ABU2MK90_9ACTN</name>
<evidence type="ECO:0000313" key="1">
    <source>
        <dbReference type="EMBL" id="MDT0341862.1"/>
    </source>
</evidence>
<comment type="caution">
    <text evidence="1">The sequence shown here is derived from an EMBL/GenBank/DDBJ whole genome shotgun (WGS) entry which is preliminary data.</text>
</comment>
<dbReference type="EMBL" id="JAVREL010000002">
    <property type="protein sequence ID" value="MDT0341862.1"/>
    <property type="molecule type" value="Genomic_DNA"/>
</dbReference>
<dbReference type="RefSeq" id="WP_311703003.1">
    <property type="nucleotide sequence ID" value="NZ_JAVREL010000002.1"/>
</dbReference>
<reference evidence="2" key="1">
    <citation type="submission" date="2023-07" db="EMBL/GenBank/DDBJ databases">
        <title>30 novel species of actinomycetes from the DSMZ collection.</title>
        <authorList>
            <person name="Nouioui I."/>
        </authorList>
    </citation>
    <scope>NUCLEOTIDE SEQUENCE [LARGE SCALE GENOMIC DNA]</scope>
    <source>
        <strain evidence="2">DSM 44938</strain>
    </source>
</reference>
<dbReference type="Proteomes" id="UP001183246">
    <property type="component" value="Unassembled WGS sequence"/>
</dbReference>
<keyword evidence="2" id="KW-1185">Reference proteome</keyword>
<proteinExistence type="predicted"/>
<gene>
    <name evidence="1" type="ORF">RM590_04280</name>
</gene>
<protein>
    <submittedName>
        <fullName evidence="1">Uncharacterized protein</fullName>
    </submittedName>
</protein>
<evidence type="ECO:0000313" key="2">
    <source>
        <dbReference type="Proteomes" id="UP001183246"/>
    </source>
</evidence>
<sequence length="74" mass="7859">MGRCSAPRPVHADRLISDALELTARAGSGRSAVVLRVPQLSPYVGSLAAHLENEQVILAECRRLAGPWPLVSAT</sequence>